<dbReference type="GO" id="GO:0000976">
    <property type="term" value="F:transcription cis-regulatory region binding"/>
    <property type="evidence" value="ECO:0007669"/>
    <property type="project" value="TreeGrafter"/>
</dbReference>
<dbReference type="Gene3D" id="3.40.190.10">
    <property type="entry name" value="Periplasmic binding protein-like II"/>
    <property type="match status" value="2"/>
</dbReference>
<reference evidence="7" key="1">
    <citation type="submission" date="2016-10" db="EMBL/GenBank/DDBJ databases">
        <authorList>
            <person name="Varghese N."/>
            <person name="Submissions S."/>
        </authorList>
    </citation>
    <scope>NUCLEOTIDE SEQUENCE [LARGE SCALE GENOMIC DNA]</scope>
    <source>
        <strain evidence="7">DSM 26894</strain>
    </source>
</reference>
<evidence type="ECO:0000313" key="7">
    <source>
        <dbReference type="Proteomes" id="UP000199392"/>
    </source>
</evidence>
<dbReference type="InterPro" id="IPR036388">
    <property type="entry name" value="WH-like_DNA-bd_sf"/>
</dbReference>
<dbReference type="EMBL" id="FOZW01000005">
    <property type="protein sequence ID" value="SFS83151.1"/>
    <property type="molecule type" value="Genomic_DNA"/>
</dbReference>
<dbReference type="InterPro" id="IPR000847">
    <property type="entry name" value="LysR_HTH_N"/>
</dbReference>
<dbReference type="Gene3D" id="1.10.10.10">
    <property type="entry name" value="Winged helix-like DNA-binding domain superfamily/Winged helix DNA-binding domain"/>
    <property type="match status" value="2"/>
</dbReference>
<comment type="similarity">
    <text evidence="1">Belongs to the LysR transcriptional regulatory family.</text>
</comment>
<dbReference type="SUPFAM" id="SSF53850">
    <property type="entry name" value="Periplasmic binding protein-like II"/>
    <property type="match status" value="1"/>
</dbReference>
<dbReference type="InterPro" id="IPR005119">
    <property type="entry name" value="LysR_subst-bd"/>
</dbReference>
<evidence type="ECO:0000256" key="4">
    <source>
        <dbReference type="ARBA" id="ARBA00023163"/>
    </source>
</evidence>
<dbReference type="RefSeq" id="WP_092424486.1">
    <property type="nucleotide sequence ID" value="NZ_FNCL01000005.1"/>
</dbReference>
<dbReference type="STRING" id="311180.SAMN04488050_105220"/>
<dbReference type="PROSITE" id="PS50931">
    <property type="entry name" value="HTH_LYSR"/>
    <property type="match status" value="2"/>
</dbReference>
<accession>A0A1I6T1J7</accession>
<evidence type="ECO:0000256" key="3">
    <source>
        <dbReference type="ARBA" id="ARBA00023125"/>
    </source>
</evidence>
<dbReference type="PANTHER" id="PTHR30126">
    <property type="entry name" value="HTH-TYPE TRANSCRIPTIONAL REGULATOR"/>
    <property type="match status" value="1"/>
</dbReference>
<dbReference type="Pfam" id="PF00126">
    <property type="entry name" value="HTH_1"/>
    <property type="match status" value="2"/>
</dbReference>
<dbReference type="PRINTS" id="PR00039">
    <property type="entry name" value="HTHLYSR"/>
</dbReference>
<dbReference type="GO" id="GO:0003700">
    <property type="term" value="F:DNA-binding transcription factor activity"/>
    <property type="evidence" value="ECO:0007669"/>
    <property type="project" value="InterPro"/>
</dbReference>
<evidence type="ECO:0000256" key="2">
    <source>
        <dbReference type="ARBA" id="ARBA00023015"/>
    </source>
</evidence>
<gene>
    <name evidence="6" type="ORF">SAMN04488050_105220</name>
</gene>
<dbReference type="OrthoDB" id="9803030at2"/>
<evidence type="ECO:0000256" key="1">
    <source>
        <dbReference type="ARBA" id="ARBA00009437"/>
    </source>
</evidence>
<dbReference type="SUPFAM" id="SSF46785">
    <property type="entry name" value="Winged helix' DNA-binding domain"/>
    <property type="match status" value="2"/>
</dbReference>
<evidence type="ECO:0000259" key="5">
    <source>
        <dbReference type="PROSITE" id="PS50931"/>
    </source>
</evidence>
<keyword evidence="7" id="KW-1185">Reference proteome</keyword>
<sequence length="394" mass="42924">MISRNLRHLRVLLAVADEASITGAAERFKVSQPAVTQMLRKLEEQAGGPLFDRTSRGFVLNERGAVLAARLGRAFAQLDAALSQISPRLTAVVTSGQLQALIAVHDTGSFTLAARALDRAQPTVHRAVSQLEQEVGAPLFERTAHGLIPSRACGALVPRALLALSELDQADMELGEFDGTETGRIVIGTLPLSRSVLLPRALAAFRQARPKIRISVLDGTHDMLLAGLRRGDIDIMLGALRSQAPAPDVRQEALFQDRFAVVARPGHPLVGKGPLCTSQLRCFPWIVPGPGTQLRHQFEALFRRSELPLPESLIEAGFILLIREYLDLSDALAFTSGRQAAPELDRRHLVQLPLTETLPLREIGLTLREGWLPTRAQQLMLDCLRGAARGLPDV</sequence>
<evidence type="ECO:0000313" key="6">
    <source>
        <dbReference type="EMBL" id="SFS83151.1"/>
    </source>
</evidence>
<feature type="domain" description="HTH lysR-type" evidence="5">
    <location>
        <begin position="4"/>
        <end position="61"/>
    </location>
</feature>
<dbReference type="Pfam" id="PF03466">
    <property type="entry name" value="LysR_substrate"/>
    <property type="match status" value="1"/>
</dbReference>
<dbReference type="InterPro" id="IPR036390">
    <property type="entry name" value="WH_DNA-bd_sf"/>
</dbReference>
<dbReference type="PANTHER" id="PTHR30126:SF98">
    <property type="entry name" value="HTH-TYPE TRANSCRIPTIONAL ACTIVATOR BAUR"/>
    <property type="match status" value="1"/>
</dbReference>
<feature type="domain" description="HTH lysR-type" evidence="5">
    <location>
        <begin position="93"/>
        <end position="150"/>
    </location>
</feature>
<name>A0A1I6T1J7_9RHOB</name>
<proteinExistence type="inferred from homology"/>
<keyword evidence="2" id="KW-0805">Transcription regulation</keyword>
<keyword evidence="3 6" id="KW-0238">DNA-binding</keyword>
<organism evidence="6 7">
    <name type="scientific">Alloyangia pacifica</name>
    <dbReference type="NCBI Taxonomy" id="311180"/>
    <lineage>
        <taxon>Bacteria</taxon>
        <taxon>Pseudomonadati</taxon>
        <taxon>Pseudomonadota</taxon>
        <taxon>Alphaproteobacteria</taxon>
        <taxon>Rhodobacterales</taxon>
        <taxon>Roseobacteraceae</taxon>
        <taxon>Alloyangia</taxon>
    </lineage>
</organism>
<dbReference type="AlphaFoldDB" id="A0A1I6T1J7"/>
<protein>
    <submittedName>
        <fullName evidence="6">DNA-binding transcriptional regulator, LysR family</fullName>
    </submittedName>
</protein>
<dbReference type="Proteomes" id="UP000199392">
    <property type="component" value="Unassembled WGS sequence"/>
</dbReference>
<keyword evidence="4" id="KW-0804">Transcription</keyword>